<feature type="transmembrane region" description="Helical" evidence="1">
    <location>
        <begin position="7"/>
        <end position="25"/>
    </location>
</feature>
<keyword evidence="1" id="KW-0812">Transmembrane</keyword>
<evidence type="ECO:0000256" key="1">
    <source>
        <dbReference type="SAM" id="Phobius"/>
    </source>
</evidence>
<gene>
    <name evidence="2" type="ORF">MHI_LOCUS377073</name>
</gene>
<comment type="caution">
    <text evidence="2">The sequence shown here is derived from an EMBL/GenBank/DDBJ whole genome shotgun (WGS) entry which is preliminary data.</text>
</comment>
<name>A0A6V7H5D1_9HYME</name>
<sequence>MVEDCTLVYYSFPRILLTMIGLWPYQDTKFILRNSFISFNFFLFIVAQCLQNPRIHAKVRFVRADKLGLFCKVQYKLVSTPCSKYSIVQLDNNLLVSILQSTHKS</sequence>
<dbReference type="AlphaFoldDB" id="A0A6V7H5D1"/>
<organism evidence="2 3">
    <name type="scientific">Heterotrigona itama</name>
    <dbReference type="NCBI Taxonomy" id="395501"/>
    <lineage>
        <taxon>Eukaryota</taxon>
        <taxon>Metazoa</taxon>
        <taxon>Ecdysozoa</taxon>
        <taxon>Arthropoda</taxon>
        <taxon>Hexapoda</taxon>
        <taxon>Insecta</taxon>
        <taxon>Pterygota</taxon>
        <taxon>Neoptera</taxon>
        <taxon>Endopterygota</taxon>
        <taxon>Hymenoptera</taxon>
        <taxon>Apocrita</taxon>
        <taxon>Aculeata</taxon>
        <taxon>Apoidea</taxon>
        <taxon>Anthophila</taxon>
        <taxon>Apidae</taxon>
        <taxon>Heterotrigona</taxon>
    </lineage>
</organism>
<keyword evidence="1" id="KW-1133">Transmembrane helix</keyword>
<proteinExistence type="predicted"/>
<dbReference type="Proteomes" id="UP000752696">
    <property type="component" value="Unassembled WGS sequence"/>
</dbReference>
<keyword evidence="1" id="KW-0472">Membrane</keyword>
<feature type="transmembrane region" description="Helical" evidence="1">
    <location>
        <begin position="31"/>
        <end position="50"/>
    </location>
</feature>
<protein>
    <submittedName>
        <fullName evidence="2">Uncharacterized protein</fullName>
    </submittedName>
</protein>
<reference evidence="2" key="1">
    <citation type="submission" date="2020-07" db="EMBL/GenBank/DDBJ databases">
        <authorList>
            <person name="Nazaruddin N."/>
        </authorList>
    </citation>
    <scope>NUCLEOTIDE SEQUENCE</scope>
</reference>
<dbReference type="EMBL" id="CAJDYZ010006479">
    <property type="protein sequence ID" value="CAD1473426.1"/>
    <property type="molecule type" value="Genomic_DNA"/>
</dbReference>
<accession>A0A6V7H5D1</accession>
<evidence type="ECO:0000313" key="3">
    <source>
        <dbReference type="Proteomes" id="UP000752696"/>
    </source>
</evidence>
<keyword evidence="3" id="KW-1185">Reference proteome</keyword>
<evidence type="ECO:0000313" key="2">
    <source>
        <dbReference type="EMBL" id="CAD1473426.1"/>
    </source>
</evidence>